<keyword evidence="7" id="KW-1185">Reference proteome</keyword>
<reference evidence="6 7" key="1">
    <citation type="journal article" date="2012" name="Science">
        <title>The Paleozoic origin of enzymatic lignin decomposition reconstructed from 31 fungal genomes.</title>
        <authorList>
            <person name="Floudas D."/>
            <person name="Binder M."/>
            <person name="Riley R."/>
            <person name="Barry K."/>
            <person name="Blanchette R.A."/>
            <person name="Henrissat B."/>
            <person name="Martinez A.T."/>
            <person name="Otillar R."/>
            <person name="Spatafora J.W."/>
            <person name="Yadav J.S."/>
            <person name="Aerts A."/>
            <person name="Benoit I."/>
            <person name="Boyd A."/>
            <person name="Carlson A."/>
            <person name="Copeland A."/>
            <person name="Coutinho P.M."/>
            <person name="de Vries R.P."/>
            <person name="Ferreira P."/>
            <person name="Findley K."/>
            <person name="Foster B."/>
            <person name="Gaskell J."/>
            <person name="Glotzer D."/>
            <person name="Gorecki P."/>
            <person name="Heitman J."/>
            <person name="Hesse C."/>
            <person name="Hori C."/>
            <person name="Igarashi K."/>
            <person name="Jurgens J.A."/>
            <person name="Kallen N."/>
            <person name="Kersten P."/>
            <person name="Kohler A."/>
            <person name="Kuees U."/>
            <person name="Kumar T.K.A."/>
            <person name="Kuo A."/>
            <person name="LaButti K."/>
            <person name="Larrondo L.F."/>
            <person name="Lindquist E."/>
            <person name="Ling A."/>
            <person name="Lombard V."/>
            <person name="Lucas S."/>
            <person name="Lundell T."/>
            <person name="Martin R."/>
            <person name="McLaughlin D.J."/>
            <person name="Morgenstern I."/>
            <person name="Morin E."/>
            <person name="Murat C."/>
            <person name="Nagy L.G."/>
            <person name="Nolan M."/>
            <person name="Ohm R.A."/>
            <person name="Patyshakuliyeva A."/>
            <person name="Rokas A."/>
            <person name="Ruiz-Duenas F.J."/>
            <person name="Sabat G."/>
            <person name="Salamov A."/>
            <person name="Samejima M."/>
            <person name="Schmutz J."/>
            <person name="Slot J.C."/>
            <person name="St John F."/>
            <person name="Stenlid J."/>
            <person name="Sun H."/>
            <person name="Sun S."/>
            <person name="Syed K."/>
            <person name="Tsang A."/>
            <person name="Wiebenga A."/>
            <person name="Young D."/>
            <person name="Pisabarro A."/>
            <person name="Eastwood D.C."/>
            <person name="Martin F."/>
            <person name="Cullen D."/>
            <person name="Grigoriev I.V."/>
            <person name="Hibbett D.S."/>
        </authorList>
    </citation>
    <scope>NUCLEOTIDE SEQUENCE</scope>
    <source>
        <strain evidence="7">FP-58527</strain>
    </source>
</reference>
<organism evidence="6 7">
    <name type="scientific">Fomitopsis schrenkii</name>
    <name type="common">Brown rot fungus</name>
    <dbReference type="NCBI Taxonomy" id="2126942"/>
    <lineage>
        <taxon>Eukaryota</taxon>
        <taxon>Fungi</taxon>
        <taxon>Dikarya</taxon>
        <taxon>Basidiomycota</taxon>
        <taxon>Agaricomycotina</taxon>
        <taxon>Agaricomycetes</taxon>
        <taxon>Polyporales</taxon>
        <taxon>Fomitopsis</taxon>
    </lineage>
</organism>
<keyword evidence="1" id="KW-0479">Metal-binding</keyword>
<dbReference type="PANTHER" id="PTHR14677:SF20">
    <property type="entry name" value="ZINC FINGER AN1-TYPE CONTAINING 2A-RELATED"/>
    <property type="match status" value="1"/>
</dbReference>
<dbReference type="InterPro" id="IPR035896">
    <property type="entry name" value="AN1-like_Znf"/>
</dbReference>
<proteinExistence type="predicted"/>
<dbReference type="eggNOG" id="KOG3183">
    <property type="taxonomic scope" value="Eukaryota"/>
</dbReference>
<name>S8DV55_FOMSC</name>
<dbReference type="AlphaFoldDB" id="S8DV55"/>
<dbReference type="OrthoDB" id="431929at2759"/>
<gene>
    <name evidence="6" type="ORF">FOMPIDRAFT_1037970</name>
</gene>
<evidence type="ECO:0000256" key="4">
    <source>
        <dbReference type="PROSITE-ProRule" id="PRU00449"/>
    </source>
</evidence>
<dbReference type="HOGENOM" id="CLU_052358_1_0_1"/>
<evidence type="ECO:0000313" key="6">
    <source>
        <dbReference type="EMBL" id="EPS97041.1"/>
    </source>
</evidence>
<evidence type="ECO:0000256" key="1">
    <source>
        <dbReference type="ARBA" id="ARBA00022723"/>
    </source>
</evidence>
<dbReference type="GO" id="GO:0008270">
    <property type="term" value="F:zinc ion binding"/>
    <property type="evidence" value="ECO:0007669"/>
    <property type="project" value="UniProtKB-KW"/>
</dbReference>
<evidence type="ECO:0000256" key="2">
    <source>
        <dbReference type="ARBA" id="ARBA00022771"/>
    </source>
</evidence>
<sequence>MSHAIPTIGAHCSLASCNLNDFLPIRCACDQVFCRDHAPPDKHLCPAMTDRMASGGERATNAREKCAKADCSRPSLESAVREGDGGQERTPARCLGCGSCFCAYHREPASHSCAPAIPAAPPKNEAARQLLAKNFPSSVAKPALRVKKSANKQVAIMQMRRRAQPADPKDDRPSVNVPISDRLHVEVEVEDGLAGGSRADSPKVFWLRKTIGTGRALDSLAGRMGVSTASPLQLLKVTTTGDVVLRNDVALSDQVEDADRIRLSRRT</sequence>
<evidence type="ECO:0000313" key="7">
    <source>
        <dbReference type="Proteomes" id="UP000015241"/>
    </source>
</evidence>
<dbReference type="SUPFAM" id="SSF118310">
    <property type="entry name" value="AN1-like Zinc finger"/>
    <property type="match status" value="2"/>
</dbReference>
<keyword evidence="2 4" id="KW-0863">Zinc-finger</keyword>
<dbReference type="InParanoid" id="S8DV55"/>
<accession>S8DV55</accession>
<dbReference type="PANTHER" id="PTHR14677">
    <property type="entry name" value="ARSENITE INDUCUBLE RNA ASSOCIATED PROTEIN AIP-1-RELATED"/>
    <property type="match status" value="1"/>
</dbReference>
<keyword evidence="3" id="KW-0862">Zinc</keyword>
<dbReference type="Gene3D" id="4.10.1110.10">
    <property type="entry name" value="AN1-like Zinc finger"/>
    <property type="match status" value="2"/>
</dbReference>
<dbReference type="PROSITE" id="PS51039">
    <property type="entry name" value="ZF_AN1"/>
    <property type="match status" value="1"/>
</dbReference>
<dbReference type="Proteomes" id="UP000015241">
    <property type="component" value="Unassembled WGS sequence"/>
</dbReference>
<evidence type="ECO:0000256" key="3">
    <source>
        <dbReference type="ARBA" id="ARBA00022833"/>
    </source>
</evidence>
<dbReference type="Pfam" id="PF01428">
    <property type="entry name" value="zf-AN1"/>
    <property type="match status" value="1"/>
</dbReference>
<dbReference type="GO" id="GO:0005737">
    <property type="term" value="C:cytoplasm"/>
    <property type="evidence" value="ECO:0007669"/>
    <property type="project" value="TreeGrafter"/>
</dbReference>
<dbReference type="STRING" id="743788.S8DV55"/>
<dbReference type="SMART" id="SM00154">
    <property type="entry name" value="ZnF_AN1"/>
    <property type="match status" value="2"/>
</dbReference>
<evidence type="ECO:0000259" key="5">
    <source>
        <dbReference type="PROSITE" id="PS51039"/>
    </source>
</evidence>
<dbReference type="InterPro" id="IPR000058">
    <property type="entry name" value="Znf_AN1"/>
</dbReference>
<protein>
    <recommendedName>
        <fullName evidence="5">AN1-type domain-containing protein</fullName>
    </recommendedName>
</protein>
<feature type="domain" description="AN1-type" evidence="5">
    <location>
        <begin position="6"/>
        <end position="53"/>
    </location>
</feature>
<dbReference type="EMBL" id="KE504180">
    <property type="protein sequence ID" value="EPS97041.1"/>
    <property type="molecule type" value="Genomic_DNA"/>
</dbReference>